<organism evidence="1 2">
    <name type="scientific">Acetobacter aceti</name>
    <dbReference type="NCBI Taxonomy" id="435"/>
    <lineage>
        <taxon>Bacteria</taxon>
        <taxon>Pseudomonadati</taxon>
        <taxon>Pseudomonadota</taxon>
        <taxon>Alphaproteobacteria</taxon>
        <taxon>Acetobacterales</taxon>
        <taxon>Acetobacteraceae</taxon>
        <taxon>Acetobacter</taxon>
        <taxon>Acetobacter subgen. Acetobacter</taxon>
    </lineage>
</organism>
<dbReference type="Proteomes" id="UP000515220">
    <property type="component" value="Chromosome"/>
</dbReference>
<gene>
    <name evidence="1" type="ORF">AAJCM20276_33440</name>
</gene>
<accession>A0A6S6PNS0</accession>
<sequence length="60" mass="6745">MNSGFFMRVGFQTGLCGHWLGFSVSNGRGFVRLGNDLGRIVRFSAVFSWFSGRYDSAMQE</sequence>
<protein>
    <submittedName>
        <fullName evidence="1">Uncharacterized protein</fullName>
    </submittedName>
</protein>
<proteinExistence type="predicted"/>
<dbReference type="AlphaFoldDB" id="A0A6S6PNS0"/>
<evidence type="ECO:0000313" key="2">
    <source>
        <dbReference type="Proteomes" id="UP000515220"/>
    </source>
</evidence>
<name>A0A6S6PNS0_ACEAC</name>
<reference evidence="1 2" key="1">
    <citation type="submission" date="2020-07" db="EMBL/GenBank/DDBJ databases">
        <title>Complete Genome Sequence of an acetic acid bacterium, Acetobacter aceti JCM20276.</title>
        <authorList>
            <person name="Hirose Y."/>
            <person name="Mihara H."/>
        </authorList>
    </citation>
    <scope>NUCLEOTIDE SEQUENCE [LARGE SCALE GENOMIC DNA]</scope>
    <source>
        <strain evidence="1 2">JCM20276</strain>
    </source>
</reference>
<dbReference type="EMBL" id="AP023326">
    <property type="protein sequence ID" value="BCI68720.1"/>
    <property type="molecule type" value="Genomic_DNA"/>
</dbReference>
<evidence type="ECO:0000313" key="1">
    <source>
        <dbReference type="EMBL" id="BCI68720.1"/>
    </source>
</evidence>